<dbReference type="GO" id="GO:0000155">
    <property type="term" value="F:phosphorelay sensor kinase activity"/>
    <property type="evidence" value="ECO:0007669"/>
    <property type="project" value="InterPro"/>
</dbReference>
<dbReference type="PRINTS" id="PR00344">
    <property type="entry name" value="BCTRLSENSOR"/>
</dbReference>
<dbReference type="Pfam" id="PF02743">
    <property type="entry name" value="dCache_1"/>
    <property type="match status" value="1"/>
</dbReference>
<dbReference type="InterPro" id="IPR005467">
    <property type="entry name" value="His_kinase_dom"/>
</dbReference>
<evidence type="ECO:0000256" key="11">
    <source>
        <dbReference type="ARBA" id="ARBA00022989"/>
    </source>
</evidence>
<keyword evidence="4" id="KW-1003">Cell membrane</keyword>
<evidence type="ECO:0000256" key="13">
    <source>
        <dbReference type="ARBA" id="ARBA00023136"/>
    </source>
</evidence>
<evidence type="ECO:0000256" key="10">
    <source>
        <dbReference type="ARBA" id="ARBA00022840"/>
    </source>
</evidence>
<dbReference type="PANTHER" id="PTHR43065">
    <property type="entry name" value="SENSOR HISTIDINE KINASE"/>
    <property type="match status" value="1"/>
</dbReference>
<dbReference type="SMART" id="SM00388">
    <property type="entry name" value="HisKA"/>
    <property type="match status" value="1"/>
</dbReference>
<evidence type="ECO:0000256" key="12">
    <source>
        <dbReference type="ARBA" id="ARBA00023012"/>
    </source>
</evidence>
<keyword evidence="11 14" id="KW-1133">Transmembrane helix</keyword>
<comment type="catalytic activity">
    <reaction evidence="1">
        <text>ATP + protein L-histidine = ADP + protein N-phospho-L-histidine.</text>
        <dbReference type="EC" id="2.7.13.3"/>
    </reaction>
</comment>
<dbReference type="OrthoDB" id="9777714at2"/>
<protein>
    <recommendedName>
        <fullName evidence="3">histidine kinase</fullName>
        <ecNumber evidence="3">2.7.13.3</ecNumber>
    </recommendedName>
</protein>
<proteinExistence type="predicted"/>
<keyword evidence="9 16" id="KW-0418">Kinase</keyword>
<dbReference type="Gene3D" id="1.10.287.130">
    <property type="match status" value="1"/>
</dbReference>
<evidence type="ECO:0000256" key="4">
    <source>
        <dbReference type="ARBA" id="ARBA00022475"/>
    </source>
</evidence>
<dbReference type="eggNOG" id="COG4191">
    <property type="taxonomic scope" value="Bacteria"/>
</dbReference>
<accession>I4CBY8</accession>
<dbReference type="HOGENOM" id="CLU_023166_1_0_7"/>
<dbReference type="SUPFAM" id="SSF55874">
    <property type="entry name" value="ATPase domain of HSP90 chaperone/DNA topoisomerase II/histidine kinase"/>
    <property type="match status" value="1"/>
</dbReference>
<keyword evidence="12" id="KW-0902">Two-component regulatory system</keyword>
<feature type="domain" description="Histidine kinase" evidence="15">
    <location>
        <begin position="354"/>
        <end position="569"/>
    </location>
</feature>
<keyword evidence="13 14" id="KW-0472">Membrane</keyword>
<dbReference type="GO" id="GO:0005524">
    <property type="term" value="F:ATP binding"/>
    <property type="evidence" value="ECO:0007669"/>
    <property type="project" value="UniProtKB-KW"/>
</dbReference>
<evidence type="ECO:0000256" key="7">
    <source>
        <dbReference type="ARBA" id="ARBA00022692"/>
    </source>
</evidence>
<gene>
    <name evidence="16" type="ordered locus">Desti_4447</name>
</gene>
<dbReference type="EMBL" id="CP003360">
    <property type="protein sequence ID" value="AFM27079.1"/>
    <property type="molecule type" value="Genomic_DNA"/>
</dbReference>
<evidence type="ECO:0000256" key="8">
    <source>
        <dbReference type="ARBA" id="ARBA00022741"/>
    </source>
</evidence>
<evidence type="ECO:0000313" key="16">
    <source>
        <dbReference type="EMBL" id="AFM27079.1"/>
    </source>
</evidence>
<keyword evidence="10" id="KW-0067">ATP-binding</keyword>
<keyword evidence="8" id="KW-0547">Nucleotide-binding</keyword>
<sequence length="575" mass="65057">MNLRKFIPAPCRGLLEIPEEIQGPRRYTMIRRNISILMFLITLVPLSLMALINYHQYQSALKDEVLNPIRVLVNKTKHSFELFLGNRLATVRFIASAYTYEDLANEKKLNRIFRVLKQEFDGFVDLGLIDANGVQVSYAGPYDLKGKNYANQGWFEQLKVNSVYISDVFMGYRRFPHVVVAVYHLSDSGEAWIVRATIDTRRFDELIGSMGLDTRTDAFLISRNGILQTQSKFYGNVLDERPDLIPPASYEPAIVERTDSTGKDVLVGYAYFNRSDFILMVVKPKAEVLKAWYTLKSELLLVFIGGVLVIVFVVIRLTRVLVERLQISDEKRELAYREVQHTHKLSSIGRLAAGVAHEVNNPMAIINEKAGLMKDLIQLNSDFPQRDKFLGLVQAITASVDRCRNITHRLLGFAKRMEVQIEVLDVNEVLQETLSFLEKEALHRNIQISLHLAKDLPRIASDRGQIQQVFLNILNNAFAAVKDGGTVAMATWDKDFNFVGISFQDDGIGMSEDTLKHIFEPFFTTKKVNGTGLGLSITYGIVKKLGGEIEVFSKPGQGTRFLIFLPKTPKEGVES</sequence>
<dbReference type="InterPro" id="IPR003661">
    <property type="entry name" value="HisK_dim/P_dom"/>
</dbReference>
<evidence type="ECO:0000256" key="3">
    <source>
        <dbReference type="ARBA" id="ARBA00012438"/>
    </source>
</evidence>
<dbReference type="InterPro" id="IPR033479">
    <property type="entry name" value="dCache_1"/>
</dbReference>
<dbReference type="AlphaFoldDB" id="I4CBY8"/>
<dbReference type="Gene3D" id="3.30.450.20">
    <property type="entry name" value="PAS domain"/>
    <property type="match status" value="1"/>
</dbReference>
<dbReference type="STRING" id="706587.Desti_4447"/>
<dbReference type="Proteomes" id="UP000006055">
    <property type="component" value="Chromosome"/>
</dbReference>
<dbReference type="KEGG" id="dti:Desti_4447"/>
<dbReference type="InterPro" id="IPR003594">
    <property type="entry name" value="HATPase_dom"/>
</dbReference>
<name>I4CBY8_DESTA</name>
<evidence type="ECO:0000256" key="2">
    <source>
        <dbReference type="ARBA" id="ARBA00004651"/>
    </source>
</evidence>
<evidence type="ECO:0000256" key="1">
    <source>
        <dbReference type="ARBA" id="ARBA00000085"/>
    </source>
</evidence>
<organism evidence="16 17">
    <name type="scientific">Desulfomonile tiedjei (strain ATCC 49306 / DSM 6799 / DCB-1)</name>
    <dbReference type="NCBI Taxonomy" id="706587"/>
    <lineage>
        <taxon>Bacteria</taxon>
        <taxon>Pseudomonadati</taxon>
        <taxon>Thermodesulfobacteriota</taxon>
        <taxon>Desulfomonilia</taxon>
        <taxon>Desulfomonilales</taxon>
        <taxon>Desulfomonilaceae</taxon>
        <taxon>Desulfomonile</taxon>
    </lineage>
</organism>
<keyword evidence="17" id="KW-1185">Reference proteome</keyword>
<dbReference type="PANTHER" id="PTHR43065:SF46">
    <property type="entry name" value="C4-DICARBOXYLATE TRANSPORT SENSOR PROTEIN DCTB"/>
    <property type="match status" value="1"/>
</dbReference>
<evidence type="ECO:0000256" key="9">
    <source>
        <dbReference type="ARBA" id="ARBA00022777"/>
    </source>
</evidence>
<feature type="transmembrane region" description="Helical" evidence="14">
    <location>
        <begin position="34"/>
        <end position="54"/>
    </location>
</feature>
<dbReference type="InterPro" id="IPR004358">
    <property type="entry name" value="Sig_transdc_His_kin-like_C"/>
</dbReference>
<dbReference type="InterPro" id="IPR036097">
    <property type="entry name" value="HisK_dim/P_sf"/>
</dbReference>
<dbReference type="InterPro" id="IPR036890">
    <property type="entry name" value="HATPase_C_sf"/>
</dbReference>
<evidence type="ECO:0000259" key="15">
    <source>
        <dbReference type="PROSITE" id="PS50109"/>
    </source>
</evidence>
<keyword evidence="6" id="KW-0808">Transferase</keyword>
<evidence type="ECO:0000256" key="14">
    <source>
        <dbReference type="SAM" id="Phobius"/>
    </source>
</evidence>
<dbReference type="Pfam" id="PF00512">
    <property type="entry name" value="HisKA"/>
    <property type="match status" value="1"/>
</dbReference>
<feature type="transmembrane region" description="Helical" evidence="14">
    <location>
        <begin position="299"/>
        <end position="322"/>
    </location>
</feature>
<dbReference type="Pfam" id="PF02518">
    <property type="entry name" value="HATPase_c"/>
    <property type="match status" value="1"/>
</dbReference>
<evidence type="ECO:0000313" key="17">
    <source>
        <dbReference type="Proteomes" id="UP000006055"/>
    </source>
</evidence>
<dbReference type="SUPFAM" id="SSF47384">
    <property type="entry name" value="Homodimeric domain of signal transducing histidine kinase"/>
    <property type="match status" value="1"/>
</dbReference>
<evidence type="ECO:0000256" key="5">
    <source>
        <dbReference type="ARBA" id="ARBA00022553"/>
    </source>
</evidence>
<dbReference type="PROSITE" id="PS50109">
    <property type="entry name" value="HIS_KIN"/>
    <property type="match status" value="1"/>
</dbReference>
<dbReference type="SMART" id="SM00387">
    <property type="entry name" value="HATPase_c"/>
    <property type="match status" value="1"/>
</dbReference>
<comment type="subcellular location">
    <subcellularLocation>
        <location evidence="2">Cell membrane</location>
        <topology evidence="2">Multi-pass membrane protein</topology>
    </subcellularLocation>
</comment>
<evidence type="ECO:0000256" key="6">
    <source>
        <dbReference type="ARBA" id="ARBA00022679"/>
    </source>
</evidence>
<keyword evidence="7 14" id="KW-0812">Transmembrane</keyword>
<dbReference type="Gene3D" id="3.30.565.10">
    <property type="entry name" value="Histidine kinase-like ATPase, C-terminal domain"/>
    <property type="match status" value="1"/>
</dbReference>
<dbReference type="RefSeq" id="WP_014812194.1">
    <property type="nucleotide sequence ID" value="NC_018025.1"/>
</dbReference>
<dbReference type="CDD" id="cd00082">
    <property type="entry name" value="HisKA"/>
    <property type="match status" value="1"/>
</dbReference>
<reference evidence="17" key="1">
    <citation type="submission" date="2012-06" db="EMBL/GenBank/DDBJ databases">
        <title>Complete sequence of chromosome of Desulfomonile tiedjei DSM 6799.</title>
        <authorList>
            <person name="Lucas S."/>
            <person name="Copeland A."/>
            <person name="Lapidus A."/>
            <person name="Glavina del Rio T."/>
            <person name="Dalin E."/>
            <person name="Tice H."/>
            <person name="Bruce D."/>
            <person name="Goodwin L."/>
            <person name="Pitluck S."/>
            <person name="Peters L."/>
            <person name="Ovchinnikova G."/>
            <person name="Zeytun A."/>
            <person name="Lu M."/>
            <person name="Kyrpides N."/>
            <person name="Mavromatis K."/>
            <person name="Ivanova N."/>
            <person name="Brettin T."/>
            <person name="Detter J.C."/>
            <person name="Han C."/>
            <person name="Larimer F."/>
            <person name="Land M."/>
            <person name="Hauser L."/>
            <person name="Markowitz V."/>
            <person name="Cheng J.-F."/>
            <person name="Hugenholtz P."/>
            <person name="Woyke T."/>
            <person name="Wu D."/>
            <person name="Spring S."/>
            <person name="Schroeder M."/>
            <person name="Brambilla E."/>
            <person name="Klenk H.-P."/>
            <person name="Eisen J.A."/>
        </authorList>
    </citation>
    <scope>NUCLEOTIDE SEQUENCE [LARGE SCALE GENOMIC DNA]</scope>
    <source>
        <strain evidence="17">ATCC 49306 / DSM 6799 / DCB-1</strain>
    </source>
</reference>
<keyword evidence="5" id="KW-0597">Phosphoprotein</keyword>
<dbReference type="EC" id="2.7.13.3" evidence="3"/>
<dbReference type="GO" id="GO:0005886">
    <property type="term" value="C:plasma membrane"/>
    <property type="evidence" value="ECO:0007669"/>
    <property type="project" value="UniProtKB-SubCell"/>
</dbReference>